<organism evidence="2">
    <name type="scientific">Arabidopsis thaliana</name>
    <name type="common">Mouse-ear cress</name>
    <dbReference type="NCBI Taxonomy" id="3702"/>
    <lineage>
        <taxon>Eukaryota</taxon>
        <taxon>Viridiplantae</taxon>
        <taxon>Streptophyta</taxon>
        <taxon>Embryophyta</taxon>
        <taxon>Tracheophyta</taxon>
        <taxon>Spermatophyta</taxon>
        <taxon>Magnoliopsida</taxon>
        <taxon>eudicotyledons</taxon>
        <taxon>Gunneridae</taxon>
        <taxon>Pentapetalae</taxon>
        <taxon>rosids</taxon>
        <taxon>malvids</taxon>
        <taxon>Brassicales</taxon>
        <taxon>Brassicaceae</taxon>
        <taxon>Camelineae</taxon>
        <taxon>Arabidopsis</taxon>
    </lineage>
</organism>
<evidence type="ECO:0000313" key="2">
    <source>
        <dbReference type="EMBL" id="BAC43194.1"/>
    </source>
</evidence>
<proteinExistence type="evidence at transcript level"/>
<name>Q8GWW2_ARATH</name>
<dbReference type="ExpressionAtlas" id="Q8GWW2">
    <property type="expression patterns" value="baseline and differential"/>
</dbReference>
<sequence length="90" mass="10040">MISSKDANFLGYTFKNLEIVDEHHIPGMAELKRKSKTANKPSLKTLFETPYPPSENQALKDLLDSPIYSEGSRGSSGSPFSRPNQSQARR</sequence>
<dbReference type="AlphaFoldDB" id="Q8GWW2"/>
<feature type="compositionally biased region" description="Low complexity" evidence="1">
    <location>
        <begin position="69"/>
        <end position="83"/>
    </location>
</feature>
<dbReference type="GO" id="GO:0016301">
    <property type="term" value="F:kinase activity"/>
    <property type="evidence" value="ECO:0000250"/>
    <property type="project" value="TAIR"/>
</dbReference>
<feature type="region of interest" description="Disordered" evidence="1">
    <location>
        <begin position="31"/>
        <end position="90"/>
    </location>
</feature>
<dbReference type="EMBL" id="AK118595">
    <property type="protein sequence ID" value="BAC43194.1"/>
    <property type="molecule type" value="mRNA"/>
</dbReference>
<protein>
    <submittedName>
        <fullName evidence="2">Uncharacterized protein At1g30640/T5I8_9</fullName>
    </submittedName>
</protein>
<dbReference type="TAIR" id="AT1G30640"/>
<evidence type="ECO:0000256" key="1">
    <source>
        <dbReference type="SAM" id="MobiDB-lite"/>
    </source>
</evidence>
<gene>
    <name evidence="2" type="ordered locus">At1g30640/T5I8_9</name>
</gene>
<accession>Q8GWW2</accession>
<reference evidence="2" key="1">
    <citation type="submission" date="2002-11" db="EMBL/GenBank/DDBJ databases">
        <title>Arabidopsis thaliana full-length cDNA.</title>
        <authorList>
            <person name="Seki M."/>
            <person name="Iida K."/>
            <person name="Satou M."/>
            <person name="Sakurai T."/>
            <person name="Akiyama K."/>
            <person name="Ishida J."/>
            <person name="Nakajima M."/>
            <person name="Enju A."/>
            <person name="Kamiya A."/>
            <person name="Narusaka M."/>
            <person name="Carninci P."/>
            <person name="Kawai J."/>
            <person name="Hayashizaki Y."/>
            <person name="Shinozaki K."/>
        </authorList>
    </citation>
    <scope>NUCLEOTIDE SEQUENCE</scope>
</reference>